<sequence>MFINSADAKLSRWGLQQRARKSLTKISINSDSLLQLKSCINCLTQRCTDHTRHACCT</sequence>
<name>A0A0E9P7J0_ANGAN</name>
<proteinExistence type="predicted"/>
<reference evidence="1" key="1">
    <citation type="submission" date="2014-11" db="EMBL/GenBank/DDBJ databases">
        <authorList>
            <person name="Amaro Gonzalez C."/>
        </authorList>
    </citation>
    <scope>NUCLEOTIDE SEQUENCE</scope>
</reference>
<dbReference type="AlphaFoldDB" id="A0A0E9P7J0"/>
<protein>
    <submittedName>
        <fullName evidence="1">Uncharacterized protein</fullName>
    </submittedName>
</protein>
<evidence type="ECO:0000313" key="1">
    <source>
        <dbReference type="EMBL" id="JAH00469.1"/>
    </source>
</evidence>
<dbReference type="EMBL" id="GBXM01108108">
    <property type="protein sequence ID" value="JAH00469.1"/>
    <property type="molecule type" value="Transcribed_RNA"/>
</dbReference>
<reference evidence="1" key="2">
    <citation type="journal article" date="2015" name="Fish Shellfish Immunol.">
        <title>Early steps in the European eel (Anguilla anguilla)-Vibrio vulnificus interaction in the gills: Role of the RtxA13 toxin.</title>
        <authorList>
            <person name="Callol A."/>
            <person name="Pajuelo D."/>
            <person name="Ebbesson L."/>
            <person name="Teles M."/>
            <person name="MacKenzie S."/>
            <person name="Amaro C."/>
        </authorList>
    </citation>
    <scope>NUCLEOTIDE SEQUENCE</scope>
</reference>
<organism evidence="1">
    <name type="scientific">Anguilla anguilla</name>
    <name type="common">European freshwater eel</name>
    <name type="synonym">Muraena anguilla</name>
    <dbReference type="NCBI Taxonomy" id="7936"/>
    <lineage>
        <taxon>Eukaryota</taxon>
        <taxon>Metazoa</taxon>
        <taxon>Chordata</taxon>
        <taxon>Craniata</taxon>
        <taxon>Vertebrata</taxon>
        <taxon>Euteleostomi</taxon>
        <taxon>Actinopterygii</taxon>
        <taxon>Neopterygii</taxon>
        <taxon>Teleostei</taxon>
        <taxon>Anguilliformes</taxon>
        <taxon>Anguillidae</taxon>
        <taxon>Anguilla</taxon>
    </lineage>
</organism>
<accession>A0A0E9P7J0</accession>